<protein>
    <recommendedName>
        <fullName evidence="1">Anti-CBASS protein Acb1-like N-terminal domain-containing protein</fullName>
    </recommendedName>
</protein>
<dbReference type="AlphaFoldDB" id="A0A2M9A9P0"/>
<sequence length="420" mass="45767">MSGKRKTFQDGPYKNLVTGLGEIGIDKTEETKASSYTPADLAELARMQMLDGLADIIVCNPVETAFMNDPTLSGDDDGEILEAAMQAGLVEAIQSAGEEMRLTGGAVIVKEYEEEQTGNVPDLKEAPDDRWTLSGFRVYGAGEISLQSSDFEGDTPTCYPVKLMDGNEVRIHPQRCTVFHGKRLPGALKNSGCIREKFFGTSALRPVEKALKDIATVTGSVVNMATETGTLLVTLDGINELLSKPDCGLKDVHDLISMVKLCMNSMRAAFAGPSDKFQILSHNFGGIPDVMQKLFVLAAAKSHMPMSLLFGQSATGLAQTNEGDAKEYAKTVNAWRQRYLYKPSASLFADFAKRNFEKDVTGFTWGTIDTRTITEELDARKKESEIDIASINAGIITADEVRKARYANGHSFELTVDSED</sequence>
<name>A0A2M9A9P0_9BACT</name>
<feature type="domain" description="Anti-CBASS protein Acb1-like N-terminal" evidence="1">
    <location>
        <begin position="52"/>
        <end position="387"/>
    </location>
</feature>
<dbReference type="OrthoDB" id="9775914at2"/>
<keyword evidence="3" id="KW-1185">Reference proteome</keyword>
<organism evidence="2 3">
    <name type="scientific">Hallerella succinigenes</name>
    <dbReference type="NCBI Taxonomy" id="1896222"/>
    <lineage>
        <taxon>Bacteria</taxon>
        <taxon>Pseudomonadati</taxon>
        <taxon>Fibrobacterota</taxon>
        <taxon>Fibrobacteria</taxon>
        <taxon>Fibrobacterales</taxon>
        <taxon>Fibrobacteraceae</taxon>
        <taxon>Hallerella</taxon>
    </lineage>
</organism>
<accession>A0A2M9A9P0</accession>
<evidence type="ECO:0000259" key="1">
    <source>
        <dbReference type="Pfam" id="PF06381"/>
    </source>
</evidence>
<dbReference type="InterPro" id="IPR024459">
    <property type="entry name" value="Acb1-like_N"/>
</dbReference>
<evidence type="ECO:0000313" key="3">
    <source>
        <dbReference type="Proteomes" id="UP000231134"/>
    </source>
</evidence>
<dbReference type="RefSeq" id="WP_100426267.1">
    <property type="nucleotide sequence ID" value="NZ_PGEX01000001.1"/>
</dbReference>
<reference evidence="2 3" key="1">
    <citation type="submission" date="2017-11" db="EMBL/GenBank/DDBJ databases">
        <title>Animal gut microbial communities from fecal samples from Wisconsin, USA.</title>
        <authorList>
            <person name="Neumann A."/>
        </authorList>
    </citation>
    <scope>NUCLEOTIDE SEQUENCE [LARGE SCALE GENOMIC DNA]</scope>
    <source>
        <strain evidence="2 3">UWS3</strain>
    </source>
</reference>
<gene>
    <name evidence="2" type="ORF">BGX16_2436</name>
</gene>
<proteinExistence type="predicted"/>
<dbReference type="EMBL" id="PGEX01000001">
    <property type="protein sequence ID" value="PJJ42410.1"/>
    <property type="molecule type" value="Genomic_DNA"/>
</dbReference>
<dbReference type="Pfam" id="PF06381">
    <property type="entry name" value="Phage_portal_3"/>
    <property type="match status" value="1"/>
</dbReference>
<evidence type="ECO:0000313" key="2">
    <source>
        <dbReference type="EMBL" id="PJJ42410.1"/>
    </source>
</evidence>
<comment type="caution">
    <text evidence="2">The sequence shown here is derived from an EMBL/GenBank/DDBJ whole genome shotgun (WGS) entry which is preliminary data.</text>
</comment>
<dbReference type="Proteomes" id="UP000231134">
    <property type="component" value="Unassembled WGS sequence"/>
</dbReference>